<dbReference type="InterPro" id="IPR029071">
    <property type="entry name" value="Ubiquitin-like_domsf"/>
</dbReference>
<dbReference type="Gene3D" id="3.10.20.90">
    <property type="entry name" value="Phosphatidylinositol 3-kinase Catalytic Subunit, Chain A, domain 1"/>
    <property type="match status" value="1"/>
</dbReference>
<feature type="compositionally biased region" description="Low complexity" evidence="1">
    <location>
        <begin position="52"/>
        <end position="75"/>
    </location>
</feature>
<dbReference type="SMART" id="SM00166">
    <property type="entry name" value="UBX"/>
    <property type="match status" value="1"/>
</dbReference>
<evidence type="ECO:0000259" key="2">
    <source>
        <dbReference type="PROSITE" id="PS50033"/>
    </source>
</evidence>
<dbReference type="PANTHER" id="PTHR46467:SF1">
    <property type="entry name" value="TETHER CONTAINING UBX DOMAIN FOR GLUT4"/>
    <property type="match status" value="1"/>
</dbReference>
<dbReference type="SUPFAM" id="SSF54236">
    <property type="entry name" value="Ubiquitin-like"/>
    <property type="match status" value="1"/>
</dbReference>
<feature type="domain" description="UBX" evidence="2">
    <location>
        <begin position="145"/>
        <end position="227"/>
    </location>
</feature>
<dbReference type="InterPro" id="IPR001012">
    <property type="entry name" value="UBX_dom"/>
</dbReference>
<organism evidence="3 4">
    <name type="scientific">Mycena citricolor</name>
    <dbReference type="NCBI Taxonomy" id="2018698"/>
    <lineage>
        <taxon>Eukaryota</taxon>
        <taxon>Fungi</taxon>
        <taxon>Dikarya</taxon>
        <taxon>Basidiomycota</taxon>
        <taxon>Agaricomycotina</taxon>
        <taxon>Agaricomycetes</taxon>
        <taxon>Agaricomycetidae</taxon>
        <taxon>Agaricales</taxon>
        <taxon>Marasmiineae</taxon>
        <taxon>Mycenaceae</taxon>
        <taxon>Mycena</taxon>
    </lineage>
</organism>
<comment type="caution">
    <text evidence="3">The sequence shown here is derived from an EMBL/GenBank/DDBJ whole genome shotgun (WGS) entry which is preliminary data.</text>
</comment>
<dbReference type="GO" id="GO:0005634">
    <property type="term" value="C:nucleus"/>
    <property type="evidence" value="ECO:0007669"/>
    <property type="project" value="TreeGrafter"/>
</dbReference>
<dbReference type="GO" id="GO:0006886">
    <property type="term" value="P:intracellular protein transport"/>
    <property type="evidence" value="ECO:0007669"/>
    <property type="project" value="TreeGrafter"/>
</dbReference>
<dbReference type="AlphaFoldDB" id="A0AAD2HYF4"/>
<evidence type="ECO:0000313" key="4">
    <source>
        <dbReference type="Proteomes" id="UP001295794"/>
    </source>
</evidence>
<accession>A0AAD2HYF4</accession>
<evidence type="ECO:0000313" key="3">
    <source>
        <dbReference type="EMBL" id="CAK5284458.1"/>
    </source>
</evidence>
<dbReference type="GO" id="GO:0012506">
    <property type="term" value="C:vesicle membrane"/>
    <property type="evidence" value="ECO:0007669"/>
    <property type="project" value="TreeGrafter"/>
</dbReference>
<sequence>MPSKRPSLPCFPHLSQKDNFVFIPASMPSDDGTPAPSGLLATPMAIDDNNLAASSSTSASDPVPIPSVPSSSDAPTVPDFKVYKPSSSNAPPLREKPVLPDEYFTPTAADLQSAQATLSSRTQALNDAPLQFRAEREAAAKAKRERWPSTTIRIRFTDRTQLEKVFPSSSKIRAVYAFVRGSLREDVKPFKFVLYQPPKRDLKVSDVKVRDLTLADLQLAPASVLLLRFEDADHESEARALNGISVAAPLAPEIMQHAIDLPAPPPAQASTTNTTSANLAASASKAAASIEKKIPKWLKMGKK</sequence>
<dbReference type="Pfam" id="PF00789">
    <property type="entry name" value="UBX"/>
    <property type="match status" value="1"/>
</dbReference>
<protein>
    <recommendedName>
        <fullName evidence="2">UBX domain-containing protein</fullName>
    </recommendedName>
</protein>
<proteinExistence type="predicted"/>
<keyword evidence="4" id="KW-1185">Reference proteome</keyword>
<gene>
    <name evidence="3" type="ORF">MYCIT1_LOCUS37716</name>
</gene>
<dbReference type="GO" id="GO:0005737">
    <property type="term" value="C:cytoplasm"/>
    <property type="evidence" value="ECO:0007669"/>
    <property type="project" value="TreeGrafter"/>
</dbReference>
<evidence type="ECO:0000256" key="1">
    <source>
        <dbReference type="SAM" id="MobiDB-lite"/>
    </source>
</evidence>
<dbReference type="PROSITE" id="PS50033">
    <property type="entry name" value="UBX"/>
    <property type="match status" value="1"/>
</dbReference>
<dbReference type="PANTHER" id="PTHR46467">
    <property type="entry name" value="TETHER CONTAINING UBX DOMAIN FOR GLUT4"/>
    <property type="match status" value="1"/>
</dbReference>
<dbReference type="Proteomes" id="UP001295794">
    <property type="component" value="Unassembled WGS sequence"/>
</dbReference>
<reference evidence="3" key="1">
    <citation type="submission" date="2023-11" db="EMBL/GenBank/DDBJ databases">
        <authorList>
            <person name="De Vega J J."/>
            <person name="De Vega J J."/>
        </authorList>
    </citation>
    <scope>NUCLEOTIDE SEQUENCE</scope>
</reference>
<feature type="region of interest" description="Disordered" evidence="1">
    <location>
        <begin position="24"/>
        <end position="97"/>
    </location>
</feature>
<dbReference type="EMBL" id="CAVNYO010000480">
    <property type="protein sequence ID" value="CAK5284458.1"/>
    <property type="molecule type" value="Genomic_DNA"/>
</dbReference>
<name>A0AAD2HYF4_9AGAR</name>